<keyword evidence="1" id="KW-0812">Transmembrane</keyword>
<reference evidence="2 3" key="1">
    <citation type="submission" date="2020-08" db="EMBL/GenBank/DDBJ databases">
        <title>Genome public.</title>
        <authorList>
            <person name="Liu C."/>
            <person name="Sun Q."/>
        </authorList>
    </citation>
    <scope>NUCLEOTIDE SEQUENCE [LARGE SCALE GENOMIC DNA]</scope>
    <source>
        <strain evidence="2 3">NSJ-43</strain>
    </source>
</reference>
<organism evidence="2 3">
    <name type="scientific">Lachnospira hominis</name>
    <name type="common">ex Liu et al. 2021</name>
    <dbReference type="NCBI Taxonomy" id="2763051"/>
    <lineage>
        <taxon>Bacteria</taxon>
        <taxon>Bacillati</taxon>
        <taxon>Bacillota</taxon>
        <taxon>Clostridia</taxon>
        <taxon>Lachnospirales</taxon>
        <taxon>Lachnospiraceae</taxon>
        <taxon>Lachnospira</taxon>
    </lineage>
</organism>
<keyword evidence="1" id="KW-1133">Transmembrane helix</keyword>
<sequence length="240" mass="27600">MPDMDKKIILWLAKGILIIVAASWLFYGNIYFSILMSPWLYLYIRENSKNNKRKERQQLALQFKDAMTAVSFALNAGYSIENSFKEALEELKMLYGRNAVIVKSFSEIATRIHNNENIENVLKDFARKSDVEEIQYFSEIFGYAKRSGGDMITIIKDTTSLIREKIELDSEIKTIISGKKQEQGIMSIMPFAMVGYLRFTSYDFIAMLYGNIAGRIFMSVCLIVVIVADYIAKRIVNIEI</sequence>
<dbReference type="RefSeq" id="WP_186837347.1">
    <property type="nucleotide sequence ID" value="NZ_JACOPD010000010.1"/>
</dbReference>
<evidence type="ECO:0000256" key="1">
    <source>
        <dbReference type="SAM" id="Phobius"/>
    </source>
</evidence>
<protein>
    <submittedName>
        <fullName evidence="2">Type II secretion system F family protein</fullName>
    </submittedName>
</protein>
<keyword evidence="3" id="KW-1185">Reference proteome</keyword>
<accession>A0ABR7G2P9</accession>
<feature type="transmembrane region" description="Helical" evidence="1">
    <location>
        <begin position="183"/>
        <end position="200"/>
    </location>
</feature>
<name>A0ABR7G2P9_9FIRM</name>
<dbReference type="EMBL" id="JACOPD010000010">
    <property type="protein sequence ID" value="MBC5681709.1"/>
    <property type="molecule type" value="Genomic_DNA"/>
</dbReference>
<dbReference type="PANTHER" id="PTHR35007:SF1">
    <property type="entry name" value="PILUS ASSEMBLY PROTEIN"/>
    <property type="match status" value="1"/>
</dbReference>
<evidence type="ECO:0000313" key="3">
    <source>
        <dbReference type="Proteomes" id="UP000628463"/>
    </source>
</evidence>
<dbReference type="Proteomes" id="UP000628463">
    <property type="component" value="Unassembled WGS sequence"/>
</dbReference>
<comment type="caution">
    <text evidence="2">The sequence shown here is derived from an EMBL/GenBank/DDBJ whole genome shotgun (WGS) entry which is preliminary data.</text>
</comment>
<gene>
    <name evidence="2" type="ORF">H8S01_12170</name>
</gene>
<feature type="transmembrane region" description="Helical" evidence="1">
    <location>
        <begin position="212"/>
        <end position="232"/>
    </location>
</feature>
<dbReference type="PANTHER" id="PTHR35007">
    <property type="entry name" value="INTEGRAL MEMBRANE PROTEIN-RELATED"/>
    <property type="match status" value="1"/>
</dbReference>
<feature type="transmembrane region" description="Helical" evidence="1">
    <location>
        <begin position="16"/>
        <end position="44"/>
    </location>
</feature>
<keyword evidence="1" id="KW-0472">Membrane</keyword>
<evidence type="ECO:0000313" key="2">
    <source>
        <dbReference type="EMBL" id="MBC5681709.1"/>
    </source>
</evidence>
<proteinExistence type="predicted"/>